<dbReference type="GO" id="GO:0031175">
    <property type="term" value="P:neuron projection development"/>
    <property type="evidence" value="ECO:0007669"/>
    <property type="project" value="TreeGrafter"/>
</dbReference>
<protein>
    <recommendedName>
        <fullName evidence="4">Neuronal membrane glycoprotein M6-b</fullName>
    </recommendedName>
</protein>
<dbReference type="AlphaFoldDB" id="A0AAV2B8D7"/>
<dbReference type="PANTHER" id="PTHR11683:SF12">
    <property type="entry name" value="M6, ISOFORM F"/>
    <property type="match status" value="1"/>
</dbReference>
<proteinExistence type="predicted"/>
<accession>A0AAV2B8D7</accession>
<organism evidence="2 3">
    <name type="scientific">Larinioides sclopetarius</name>
    <dbReference type="NCBI Taxonomy" id="280406"/>
    <lineage>
        <taxon>Eukaryota</taxon>
        <taxon>Metazoa</taxon>
        <taxon>Ecdysozoa</taxon>
        <taxon>Arthropoda</taxon>
        <taxon>Chelicerata</taxon>
        <taxon>Arachnida</taxon>
        <taxon>Araneae</taxon>
        <taxon>Araneomorphae</taxon>
        <taxon>Entelegynae</taxon>
        <taxon>Araneoidea</taxon>
        <taxon>Araneidae</taxon>
        <taxon>Larinioides</taxon>
    </lineage>
</organism>
<feature type="transmembrane region" description="Helical" evidence="1">
    <location>
        <begin position="20"/>
        <end position="46"/>
    </location>
</feature>
<dbReference type="GO" id="GO:0005886">
    <property type="term" value="C:plasma membrane"/>
    <property type="evidence" value="ECO:0007669"/>
    <property type="project" value="TreeGrafter"/>
</dbReference>
<dbReference type="EMBL" id="CAXIEN010000295">
    <property type="protein sequence ID" value="CAL1291885.1"/>
    <property type="molecule type" value="Genomic_DNA"/>
</dbReference>
<dbReference type="Pfam" id="PF01275">
    <property type="entry name" value="Myelin_PLP"/>
    <property type="match status" value="1"/>
</dbReference>
<keyword evidence="1" id="KW-0472">Membrane</keyword>
<evidence type="ECO:0000313" key="2">
    <source>
        <dbReference type="EMBL" id="CAL1291885.1"/>
    </source>
</evidence>
<gene>
    <name evidence="2" type="ORF">LARSCL_LOCUS17338</name>
</gene>
<keyword evidence="1" id="KW-0812">Transmembrane</keyword>
<dbReference type="PANTHER" id="PTHR11683">
    <property type="entry name" value="MYELIN PROTEOLIPID"/>
    <property type="match status" value="1"/>
</dbReference>
<keyword evidence="3" id="KW-1185">Reference proteome</keyword>
<dbReference type="InterPro" id="IPR001614">
    <property type="entry name" value="Myelin_PLP"/>
</dbReference>
<feature type="transmembrane region" description="Helical" evidence="1">
    <location>
        <begin position="69"/>
        <end position="91"/>
    </location>
</feature>
<evidence type="ECO:0000313" key="3">
    <source>
        <dbReference type="Proteomes" id="UP001497382"/>
    </source>
</evidence>
<evidence type="ECO:0000256" key="1">
    <source>
        <dbReference type="SAM" id="Phobius"/>
    </source>
</evidence>
<feature type="transmembrane region" description="Helical" evidence="1">
    <location>
        <begin position="112"/>
        <end position="145"/>
    </location>
</feature>
<reference evidence="2 3" key="1">
    <citation type="submission" date="2024-04" db="EMBL/GenBank/DDBJ databases">
        <authorList>
            <person name="Rising A."/>
            <person name="Reimegard J."/>
            <person name="Sonavane S."/>
            <person name="Akerstrom W."/>
            <person name="Nylinder S."/>
            <person name="Hedman E."/>
            <person name="Kallberg Y."/>
        </authorList>
    </citation>
    <scope>NUCLEOTIDE SEQUENCE [LARGE SCALE GENOMIC DNA]</scope>
</reference>
<dbReference type="Proteomes" id="UP001497382">
    <property type="component" value="Unassembled WGS sequence"/>
</dbReference>
<keyword evidence="1" id="KW-1133">Transmembrane helix</keyword>
<sequence length="251" mass="28452">MRGVTGNNNKGRCAKCMTRVPYGTLIATIFCCAGVLTFLTCLYPAVRLTLRMFEDLFTYNLEWLNELQLAFIIVGSFMGLLAITLLIVGICSTGATRSKVYRGWKSRVGGRICSALCMAIVYVINLVWLAIACCLVVVVFVFHVWRGLCENSTDCVDLQQFHFMFPNGTDIKTLHICKKKKVFCTDTVLYAEPYYILSFAASIVVIISLLHYIMCLAANYTRIKDQEKFKDLQELQYLQDSEMGTLPKDRF</sequence>
<feature type="transmembrane region" description="Helical" evidence="1">
    <location>
        <begin position="195"/>
        <end position="220"/>
    </location>
</feature>
<evidence type="ECO:0008006" key="4">
    <source>
        <dbReference type="Google" id="ProtNLM"/>
    </source>
</evidence>
<comment type="caution">
    <text evidence="2">The sequence shown here is derived from an EMBL/GenBank/DDBJ whole genome shotgun (WGS) entry which is preliminary data.</text>
</comment>
<name>A0AAV2B8D7_9ARAC</name>